<gene>
    <name evidence="2" type="ORF">KKC1_22410</name>
</gene>
<dbReference type="AlphaFoldDB" id="A0A1Z5HUY1"/>
<name>A0A1Z5HUY1_9FIRM</name>
<reference evidence="3" key="1">
    <citation type="journal article" date="2017" name="Appl. Environ. Microbiol.">
        <title>Genomic analysis of Calderihabitans maritimus KKC1, a thermophilic hydrogenogenic carboxydotrophic bacterium isolated from marine sediment.</title>
        <authorList>
            <person name="Omae K."/>
            <person name="Yoneda Y."/>
            <person name="Fukuyama Y."/>
            <person name="Yoshida T."/>
            <person name="Sako Y."/>
        </authorList>
    </citation>
    <scope>NUCLEOTIDE SEQUENCE [LARGE SCALE GENOMIC DNA]</scope>
    <source>
        <strain evidence="3">KKC1</strain>
    </source>
</reference>
<proteinExistence type="predicted"/>
<dbReference type="Proteomes" id="UP000197032">
    <property type="component" value="Unassembled WGS sequence"/>
</dbReference>
<protein>
    <submittedName>
        <fullName evidence="2">Uncharacterized protein</fullName>
    </submittedName>
</protein>
<keyword evidence="3" id="KW-1185">Reference proteome</keyword>
<comment type="caution">
    <text evidence="2">The sequence shown here is derived from an EMBL/GenBank/DDBJ whole genome shotgun (WGS) entry which is preliminary data.</text>
</comment>
<dbReference type="EMBL" id="BDGJ01000116">
    <property type="protein sequence ID" value="GAW93100.1"/>
    <property type="molecule type" value="Genomic_DNA"/>
</dbReference>
<sequence>MTKTTFSKLCHAPRPASTTSRKTITERKSSGVSSGKIKKNAGLQDYQQFCNDNDKVVTAALK</sequence>
<evidence type="ECO:0000256" key="1">
    <source>
        <dbReference type="SAM" id="MobiDB-lite"/>
    </source>
</evidence>
<evidence type="ECO:0000313" key="2">
    <source>
        <dbReference type="EMBL" id="GAW93100.1"/>
    </source>
</evidence>
<feature type="region of interest" description="Disordered" evidence="1">
    <location>
        <begin position="1"/>
        <end position="37"/>
    </location>
</feature>
<accession>A0A1Z5HUY1</accession>
<organism evidence="2 3">
    <name type="scientific">Calderihabitans maritimus</name>
    <dbReference type="NCBI Taxonomy" id="1246530"/>
    <lineage>
        <taxon>Bacteria</taxon>
        <taxon>Bacillati</taxon>
        <taxon>Bacillota</taxon>
        <taxon>Clostridia</taxon>
        <taxon>Neomoorellales</taxon>
        <taxon>Calderihabitantaceae</taxon>
        <taxon>Calderihabitans</taxon>
    </lineage>
</organism>
<evidence type="ECO:0000313" key="3">
    <source>
        <dbReference type="Proteomes" id="UP000197032"/>
    </source>
</evidence>